<name>A0A7C4LMM9_9PLAN</name>
<proteinExistence type="predicted"/>
<dbReference type="InterPro" id="IPR050261">
    <property type="entry name" value="FrsA_esterase"/>
</dbReference>
<dbReference type="InterPro" id="IPR002925">
    <property type="entry name" value="Dienelactn_hydro"/>
</dbReference>
<dbReference type="Pfam" id="PF01738">
    <property type="entry name" value="DLH"/>
    <property type="match status" value="1"/>
</dbReference>
<feature type="signal peptide" evidence="1">
    <location>
        <begin position="1"/>
        <end position="21"/>
    </location>
</feature>
<dbReference type="Gene3D" id="3.40.50.1820">
    <property type="entry name" value="alpha/beta hydrolase"/>
    <property type="match status" value="1"/>
</dbReference>
<reference evidence="3" key="1">
    <citation type="journal article" date="2020" name="mSystems">
        <title>Genome- and Community-Level Interaction Insights into Carbon Utilization and Element Cycling Functions of Hydrothermarchaeota in Hydrothermal Sediment.</title>
        <authorList>
            <person name="Zhou Z."/>
            <person name="Liu Y."/>
            <person name="Xu W."/>
            <person name="Pan J."/>
            <person name="Luo Z.H."/>
            <person name="Li M."/>
        </authorList>
    </citation>
    <scope>NUCLEOTIDE SEQUENCE [LARGE SCALE GENOMIC DNA]</scope>
    <source>
        <strain evidence="3">SpSt-508</strain>
    </source>
</reference>
<gene>
    <name evidence="3" type="ORF">ENS64_10000</name>
</gene>
<comment type="caution">
    <text evidence="3">The sequence shown here is derived from an EMBL/GenBank/DDBJ whole genome shotgun (WGS) entry which is preliminary data.</text>
</comment>
<dbReference type="GO" id="GO:0016787">
    <property type="term" value="F:hydrolase activity"/>
    <property type="evidence" value="ECO:0007669"/>
    <property type="project" value="InterPro"/>
</dbReference>
<feature type="domain" description="Dienelactone hydrolase" evidence="2">
    <location>
        <begin position="144"/>
        <end position="249"/>
    </location>
</feature>
<evidence type="ECO:0000256" key="1">
    <source>
        <dbReference type="SAM" id="SignalP"/>
    </source>
</evidence>
<dbReference type="PANTHER" id="PTHR22946:SF8">
    <property type="entry name" value="ACETYL XYLAN ESTERASE DOMAIN-CONTAINING PROTEIN"/>
    <property type="match status" value="1"/>
</dbReference>
<organism evidence="3">
    <name type="scientific">Schlesneria paludicola</name>
    <dbReference type="NCBI Taxonomy" id="360056"/>
    <lineage>
        <taxon>Bacteria</taxon>
        <taxon>Pseudomonadati</taxon>
        <taxon>Planctomycetota</taxon>
        <taxon>Planctomycetia</taxon>
        <taxon>Planctomycetales</taxon>
        <taxon>Planctomycetaceae</taxon>
        <taxon>Schlesneria</taxon>
    </lineage>
</organism>
<evidence type="ECO:0000313" key="3">
    <source>
        <dbReference type="EMBL" id="HGT39578.1"/>
    </source>
</evidence>
<feature type="chain" id="PRO_5027862183" description="Dienelactone hydrolase domain-containing protein" evidence="1">
    <location>
        <begin position="22"/>
        <end position="361"/>
    </location>
</feature>
<dbReference type="PANTHER" id="PTHR22946">
    <property type="entry name" value="DIENELACTONE HYDROLASE DOMAIN-CONTAINING PROTEIN-RELATED"/>
    <property type="match status" value="1"/>
</dbReference>
<dbReference type="SUPFAM" id="SSF53474">
    <property type="entry name" value="alpha/beta-Hydrolases"/>
    <property type="match status" value="1"/>
</dbReference>
<protein>
    <recommendedName>
        <fullName evidence="2">Dienelactone hydrolase domain-containing protein</fullName>
    </recommendedName>
</protein>
<evidence type="ECO:0000259" key="2">
    <source>
        <dbReference type="Pfam" id="PF01738"/>
    </source>
</evidence>
<dbReference type="InterPro" id="IPR029058">
    <property type="entry name" value="AB_hydrolase_fold"/>
</dbReference>
<sequence length="361" mass="39917">MRSLILAFLMVAGGVATCASAEKDVPWLAEVQSPPQLDTPVALPSLWLTDAAPNTVDEWLPIRENLRKSWLEFLGPMPARPATAEVTLLRSDLLPDVRRDLIEYEGEPGRRVQAYLLRPIAAAAPRTRAGLVALHPTTDQTIEPIAGVTGDDRQQTGLKLARRGFVVICPRCFLWQDGPDYHAALAEFRARHPETRGMAKMLYDAQRAVDILAAQEDVDPARLGACGHSLGAKEALYLTAFDERIRAAVFSEGGIGVSFSNWDAPWYLGPGIREDGVVRDHHELLALIAPRPFLILAGEQGRGAADGDRSWPYLAAAWPVYRLYGDVVRLGLYNHREGHTVSPESFERWAAWLETYTAPRD</sequence>
<keyword evidence="1" id="KW-0732">Signal</keyword>
<dbReference type="AlphaFoldDB" id="A0A7C4LMM9"/>
<accession>A0A7C4LMM9</accession>
<dbReference type="EMBL" id="DSVQ01000012">
    <property type="protein sequence ID" value="HGT39578.1"/>
    <property type="molecule type" value="Genomic_DNA"/>
</dbReference>